<comment type="caution">
    <text evidence="1">The sequence shown here is derived from an EMBL/GenBank/DDBJ whole genome shotgun (WGS) entry which is preliminary data.</text>
</comment>
<protein>
    <submittedName>
        <fullName evidence="1">Uncharacterized protein</fullName>
    </submittedName>
</protein>
<accession>A0AA43GXG0</accession>
<dbReference type="Proteomes" id="UP001159370">
    <property type="component" value="Unassembled WGS sequence"/>
</dbReference>
<evidence type="ECO:0000313" key="2">
    <source>
        <dbReference type="Proteomes" id="UP001159370"/>
    </source>
</evidence>
<reference evidence="1 2" key="1">
    <citation type="journal article" date="2023" name="J. Phycol.">
        <title>Chrysosporum ovalisporum is synonymous with the true-branching cyanobacterium Umezakia natans (Nostocales/Aphanizomenonaceae).</title>
        <authorList>
            <person name="McGregor G.B."/>
            <person name="Sendall B.C."/>
            <person name="Niiyama Y."/>
            <person name="Tuji A."/>
            <person name="Willis A."/>
        </authorList>
    </citation>
    <scope>NUCLEOTIDE SEQUENCE [LARGE SCALE GENOMIC DNA]</scope>
    <source>
        <strain evidence="1 2">FSS-62</strain>
    </source>
</reference>
<dbReference type="EMBL" id="JANQDL010000049">
    <property type="protein sequence ID" value="MDH6063544.1"/>
    <property type="molecule type" value="Genomic_DNA"/>
</dbReference>
<gene>
    <name evidence="1" type="ORF">NWP23_07125</name>
</gene>
<sequence length="53" mass="5777">MNNFPIYQPISLSENSTPIAPVLPAIPIPSAPSILPNFTPPKLVLTESYKLMI</sequence>
<dbReference type="RefSeq" id="WP_280652333.1">
    <property type="nucleotide sequence ID" value="NZ_JANQDL010000049.1"/>
</dbReference>
<dbReference type="AlphaFoldDB" id="A0AA43GXG0"/>
<name>A0AA43GXG0_9CYAN</name>
<evidence type="ECO:0000313" key="1">
    <source>
        <dbReference type="EMBL" id="MDH6063544.1"/>
    </source>
</evidence>
<proteinExistence type="predicted"/>
<organism evidence="1 2">
    <name type="scientific">Umezakia ovalisporum FSS-62</name>
    <dbReference type="NCBI Taxonomy" id="2971776"/>
    <lineage>
        <taxon>Bacteria</taxon>
        <taxon>Bacillati</taxon>
        <taxon>Cyanobacteriota</taxon>
        <taxon>Cyanophyceae</taxon>
        <taxon>Nostocales</taxon>
        <taxon>Nodulariaceae</taxon>
        <taxon>Umezakia</taxon>
    </lineage>
</organism>